<evidence type="ECO:0000256" key="2">
    <source>
        <dbReference type="SAM" id="SignalP"/>
    </source>
</evidence>
<feature type="region of interest" description="Disordered" evidence="1">
    <location>
        <begin position="180"/>
        <end position="248"/>
    </location>
</feature>
<feature type="chain" id="PRO_5047531726" evidence="2">
    <location>
        <begin position="27"/>
        <end position="265"/>
    </location>
</feature>
<dbReference type="EMBL" id="JASZZN010000014">
    <property type="protein sequence ID" value="MDM4017504.1"/>
    <property type="molecule type" value="Genomic_DNA"/>
</dbReference>
<evidence type="ECO:0000313" key="4">
    <source>
        <dbReference type="Proteomes" id="UP001239462"/>
    </source>
</evidence>
<feature type="signal peptide" evidence="2">
    <location>
        <begin position="1"/>
        <end position="26"/>
    </location>
</feature>
<proteinExistence type="predicted"/>
<feature type="compositionally biased region" description="Polar residues" evidence="1">
    <location>
        <begin position="182"/>
        <end position="192"/>
    </location>
</feature>
<feature type="compositionally biased region" description="Basic residues" evidence="1">
    <location>
        <begin position="203"/>
        <end position="218"/>
    </location>
</feature>
<evidence type="ECO:0000313" key="3">
    <source>
        <dbReference type="EMBL" id="MDM4017504.1"/>
    </source>
</evidence>
<accession>A0ABT7PLW6</accession>
<feature type="compositionally biased region" description="Basic and acidic residues" evidence="1">
    <location>
        <begin position="233"/>
        <end position="248"/>
    </location>
</feature>
<reference evidence="3 4" key="1">
    <citation type="submission" date="2023-06" db="EMBL/GenBank/DDBJ databases">
        <title>Roseiconus lacunae JC819 isolated from Gulf of Mannar region, Tamil Nadu.</title>
        <authorList>
            <person name="Pk S."/>
            <person name="Ch S."/>
            <person name="Ch V.R."/>
        </authorList>
    </citation>
    <scope>NUCLEOTIDE SEQUENCE [LARGE SCALE GENOMIC DNA]</scope>
    <source>
        <strain evidence="3 4">JC819</strain>
    </source>
</reference>
<protein>
    <submittedName>
        <fullName evidence="3">Uncharacterized protein</fullName>
    </submittedName>
</protein>
<name>A0ABT7PLW6_9BACT</name>
<evidence type="ECO:0000256" key="1">
    <source>
        <dbReference type="SAM" id="MobiDB-lite"/>
    </source>
</evidence>
<keyword evidence="2" id="KW-0732">Signal</keyword>
<comment type="caution">
    <text evidence="3">The sequence shown here is derived from an EMBL/GenBank/DDBJ whole genome shotgun (WGS) entry which is preliminary data.</text>
</comment>
<keyword evidence="4" id="KW-1185">Reference proteome</keyword>
<organism evidence="3 4">
    <name type="scientific">Roseiconus lacunae</name>
    <dbReference type="NCBI Taxonomy" id="2605694"/>
    <lineage>
        <taxon>Bacteria</taxon>
        <taxon>Pseudomonadati</taxon>
        <taxon>Planctomycetota</taxon>
        <taxon>Planctomycetia</taxon>
        <taxon>Pirellulales</taxon>
        <taxon>Pirellulaceae</taxon>
        <taxon>Roseiconus</taxon>
    </lineage>
</organism>
<sequence length="265" mass="29690">MNRIAKTFAAVASLALGMIISTPARAGHESLVYDSADHYRDAVKDFERLVLRTDGVERCDERLVDDLEDSTSHLRSASRDLRRIDRLFEKFAKTESLHRQVESVFFHQGRYPYCPRLEASWRLVSFHFAGVVRELNALQLGRPIGTCNIGSRGGVSVHVSNPSISVRSLAKPPVTPPHIGSIHQNRGPNSAGNWKDFGDWNSRHRGNVAHPHDHHRPSGRAGTHPAYGIGADLQRRHDPRKSPTIERSAKDELRRAIVGAILQRM</sequence>
<dbReference type="Proteomes" id="UP001239462">
    <property type="component" value="Unassembled WGS sequence"/>
</dbReference>
<gene>
    <name evidence="3" type="ORF">QTN89_18795</name>
</gene>
<dbReference type="RefSeq" id="WP_289164973.1">
    <property type="nucleotide sequence ID" value="NZ_JASZZN010000014.1"/>
</dbReference>